<reference evidence="1 2" key="1">
    <citation type="submission" date="2019-04" db="EMBL/GenBank/DDBJ databases">
        <title>Comparative genomics and transcriptomics to analyze fruiting body development in filamentous ascomycetes.</title>
        <authorList>
            <consortium name="DOE Joint Genome Institute"/>
            <person name="Lutkenhaus R."/>
            <person name="Traeger S."/>
            <person name="Breuer J."/>
            <person name="Kuo A."/>
            <person name="Lipzen A."/>
            <person name="Pangilinan J."/>
            <person name="Dilworth D."/>
            <person name="Sandor L."/>
            <person name="Poggeler S."/>
            <person name="Barry K."/>
            <person name="Grigoriev I.V."/>
            <person name="Nowrousian M."/>
        </authorList>
    </citation>
    <scope>NUCLEOTIDE SEQUENCE [LARGE SCALE GENOMIC DNA]</scope>
    <source>
        <strain evidence="1 2">CBS 389.68</strain>
    </source>
</reference>
<accession>A0A4S2MXC9</accession>
<dbReference type="EMBL" id="ML220119">
    <property type="protein sequence ID" value="TGZ81349.1"/>
    <property type="molecule type" value="Genomic_DNA"/>
</dbReference>
<evidence type="ECO:0000313" key="1">
    <source>
        <dbReference type="EMBL" id="TGZ81349.1"/>
    </source>
</evidence>
<sequence>MHCDARCDVMRCAARRGGRVVMHTWAEVGHHPATPISFAPPRRRRPPNQRSRFHFLGHRSSVFETTPAPASQGSQYIRAQVETSVVLCTPPRPWSPPRGPNFLLPIINLARYLELGNRNATPTNGLYTPEIMMMGPSDRDRDCDGVVSRT</sequence>
<evidence type="ECO:0000313" key="2">
    <source>
        <dbReference type="Proteomes" id="UP000298138"/>
    </source>
</evidence>
<dbReference type="InParanoid" id="A0A4S2MXC9"/>
<gene>
    <name evidence="1" type="ORF">EX30DRAFT_259169</name>
</gene>
<dbReference type="Proteomes" id="UP000298138">
    <property type="component" value="Unassembled WGS sequence"/>
</dbReference>
<protein>
    <submittedName>
        <fullName evidence="1">Uncharacterized protein</fullName>
    </submittedName>
</protein>
<name>A0A4S2MXC9_9PEZI</name>
<proteinExistence type="predicted"/>
<keyword evidence="2" id="KW-1185">Reference proteome</keyword>
<dbReference type="AlphaFoldDB" id="A0A4S2MXC9"/>
<organism evidence="1 2">
    <name type="scientific">Ascodesmis nigricans</name>
    <dbReference type="NCBI Taxonomy" id="341454"/>
    <lineage>
        <taxon>Eukaryota</taxon>
        <taxon>Fungi</taxon>
        <taxon>Dikarya</taxon>
        <taxon>Ascomycota</taxon>
        <taxon>Pezizomycotina</taxon>
        <taxon>Pezizomycetes</taxon>
        <taxon>Pezizales</taxon>
        <taxon>Ascodesmidaceae</taxon>
        <taxon>Ascodesmis</taxon>
    </lineage>
</organism>